<dbReference type="AlphaFoldDB" id="A0A7G6VW30"/>
<dbReference type="SUPFAM" id="SSF56601">
    <property type="entry name" value="beta-lactamase/transpeptidase-like"/>
    <property type="match status" value="1"/>
</dbReference>
<dbReference type="EMBL" id="CP060052">
    <property type="protein sequence ID" value="QNE05945.1"/>
    <property type="molecule type" value="Genomic_DNA"/>
</dbReference>
<organism evidence="3 4">
    <name type="scientific">Croceicoccus marinus</name>
    <dbReference type="NCBI Taxonomy" id="450378"/>
    <lineage>
        <taxon>Bacteria</taxon>
        <taxon>Pseudomonadati</taxon>
        <taxon>Pseudomonadota</taxon>
        <taxon>Alphaproteobacteria</taxon>
        <taxon>Sphingomonadales</taxon>
        <taxon>Erythrobacteraceae</taxon>
        <taxon>Croceicoccus</taxon>
    </lineage>
</organism>
<keyword evidence="1" id="KW-0732">Signal</keyword>
<dbReference type="GO" id="GO:0016787">
    <property type="term" value="F:hydrolase activity"/>
    <property type="evidence" value="ECO:0007669"/>
    <property type="project" value="UniProtKB-KW"/>
</dbReference>
<feature type="domain" description="Beta-lactamase-related" evidence="2">
    <location>
        <begin position="51"/>
        <end position="111"/>
    </location>
</feature>
<evidence type="ECO:0000313" key="4">
    <source>
        <dbReference type="Proteomes" id="UP000515297"/>
    </source>
</evidence>
<dbReference type="Gene3D" id="3.40.710.10">
    <property type="entry name" value="DD-peptidase/beta-lactamase superfamily"/>
    <property type="match status" value="1"/>
</dbReference>
<dbReference type="Proteomes" id="UP000515297">
    <property type="component" value="Chromosome"/>
</dbReference>
<dbReference type="InterPro" id="IPR012338">
    <property type="entry name" value="Beta-lactam/transpept-like"/>
</dbReference>
<gene>
    <name evidence="3" type="ORF">H4O24_04625</name>
</gene>
<accession>A0A7G6VW30</accession>
<dbReference type="InterPro" id="IPR001466">
    <property type="entry name" value="Beta-lactam-related"/>
</dbReference>
<dbReference type="Pfam" id="PF00144">
    <property type="entry name" value="Beta-lactamase"/>
    <property type="match status" value="1"/>
</dbReference>
<proteinExistence type="predicted"/>
<sequence>MQRSGFGKHFALPALLSAIAGPALAEPQPVLDTPPPLDEAFFRAASVMQEAGLPGEIVVTDVAGPELSAAFGLADRAARTPNEVGQLCVWASVTKQVTATLVMQEVDRGRIHSMHP</sequence>
<feature type="signal peptide" evidence="1">
    <location>
        <begin position="1"/>
        <end position="25"/>
    </location>
</feature>
<reference evidence="3 4" key="1">
    <citation type="submission" date="2020-08" db="EMBL/GenBank/DDBJ databases">
        <authorList>
            <person name="Liu G."/>
            <person name="Sun C."/>
        </authorList>
    </citation>
    <scope>NUCLEOTIDE SEQUENCE [LARGE SCALE GENOMIC DNA]</scope>
    <source>
        <strain evidence="3 4">OT19</strain>
    </source>
</reference>
<feature type="chain" id="PRO_5028845194" evidence="1">
    <location>
        <begin position="26"/>
        <end position="116"/>
    </location>
</feature>
<evidence type="ECO:0000256" key="1">
    <source>
        <dbReference type="SAM" id="SignalP"/>
    </source>
</evidence>
<evidence type="ECO:0000259" key="2">
    <source>
        <dbReference type="Pfam" id="PF00144"/>
    </source>
</evidence>
<evidence type="ECO:0000313" key="3">
    <source>
        <dbReference type="EMBL" id="QNE05945.1"/>
    </source>
</evidence>
<protein>
    <submittedName>
        <fullName evidence="3">Serine hydrolase</fullName>
    </submittedName>
</protein>
<name>A0A7G6VW30_9SPHN</name>
<keyword evidence="3" id="KW-0378">Hydrolase</keyword>